<keyword evidence="2" id="KW-0238">DNA-binding</keyword>
<dbReference type="Pfam" id="PF00027">
    <property type="entry name" value="cNMP_binding"/>
    <property type="match status" value="1"/>
</dbReference>
<reference evidence="6 7" key="1">
    <citation type="submission" date="2019-08" db="EMBL/GenBank/DDBJ databases">
        <title>Complete genome sequence of Terriglobus albidus strain ORNL.</title>
        <authorList>
            <person name="Podar M."/>
        </authorList>
    </citation>
    <scope>NUCLEOTIDE SEQUENCE [LARGE SCALE GENOMIC DNA]</scope>
    <source>
        <strain evidence="6 7">ORNL</strain>
    </source>
</reference>
<dbReference type="InterPro" id="IPR036388">
    <property type="entry name" value="WH-like_DNA-bd_sf"/>
</dbReference>
<dbReference type="AlphaFoldDB" id="A0A5B9EER8"/>
<dbReference type="InterPro" id="IPR014710">
    <property type="entry name" value="RmlC-like_jellyroll"/>
</dbReference>
<dbReference type="SMART" id="SM00419">
    <property type="entry name" value="HTH_CRP"/>
    <property type="match status" value="1"/>
</dbReference>
<dbReference type="InterPro" id="IPR018490">
    <property type="entry name" value="cNMP-bd_dom_sf"/>
</dbReference>
<dbReference type="KEGG" id="talb:FTW19_21120"/>
<dbReference type="OrthoDB" id="114682at2"/>
<keyword evidence="3" id="KW-0804">Transcription</keyword>
<name>A0A5B9EER8_9BACT</name>
<dbReference type="Gene3D" id="2.60.120.10">
    <property type="entry name" value="Jelly Rolls"/>
    <property type="match status" value="1"/>
</dbReference>
<dbReference type="InterPro" id="IPR036390">
    <property type="entry name" value="WH_DNA-bd_sf"/>
</dbReference>
<dbReference type="InterPro" id="IPR012318">
    <property type="entry name" value="HTH_CRP"/>
</dbReference>
<dbReference type="EMBL" id="CP042806">
    <property type="protein sequence ID" value="QEE30259.1"/>
    <property type="molecule type" value="Genomic_DNA"/>
</dbReference>
<dbReference type="PROSITE" id="PS50042">
    <property type="entry name" value="CNMP_BINDING_3"/>
    <property type="match status" value="1"/>
</dbReference>
<dbReference type="GO" id="GO:0003677">
    <property type="term" value="F:DNA binding"/>
    <property type="evidence" value="ECO:0007669"/>
    <property type="project" value="UniProtKB-KW"/>
</dbReference>
<keyword evidence="1" id="KW-0805">Transcription regulation</keyword>
<feature type="domain" description="Cyclic nucleotide-binding" evidence="4">
    <location>
        <begin position="35"/>
        <end position="117"/>
    </location>
</feature>
<dbReference type="PANTHER" id="PTHR24567">
    <property type="entry name" value="CRP FAMILY TRANSCRIPTIONAL REGULATORY PROTEIN"/>
    <property type="match status" value="1"/>
</dbReference>
<dbReference type="Pfam" id="PF13545">
    <property type="entry name" value="HTH_Crp_2"/>
    <property type="match status" value="1"/>
</dbReference>
<gene>
    <name evidence="6" type="ORF">FTW19_21120</name>
</gene>
<evidence type="ECO:0000256" key="2">
    <source>
        <dbReference type="ARBA" id="ARBA00023125"/>
    </source>
</evidence>
<evidence type="ECO:0000256" key="3">
    <source>
        <dbReference type="ARBA" id="ARBA00023163"/>
    </source>
</evidence>
<dbReference type="InterPro" id="IPR050397">
    <property type="entry name" value="Env_Response_Regulators"/>
</dbReference>
<dbReference type="CDD" id="cd00038">
    <property type="entry name" value="CAP_ED"/>
    <property type="match status" value="1"/>
</dbReference>
<dbReference type="SUPFAM" id="SSF46785">
    <property type="entry name" value="Winged helix' DNA-binding domain"/>
    <property type="match status" value="1"/>
</dbReference>
<feature type="domain" description="HTH crp-type" evidence="5">
    <location>
        <begin position="149"/>
        <end position="220"/>
    </location>
</feature>
<accession>A0A5B9EER8</accession>
<evidence type="ECO:0000259" key="5">
    <source>
        <dbReference type="PROSITE" id="PS51063"/>
    </source>
</evidence>
<sequence>MSNCQNCPQAGKHPFCGLGSQARAFLDANSTVVDYPRGASLFHEGTSSDSVYMLCSGRVKITASSSEGKTAILRIASAGDVVGLSAALNKTSYETSAEAIEPCKIRILQNRLLMQLLTQFGDASMAATSMIAQHYRAAFQEIRRIALPDSPAGRVARLILDWAESGRTMPASTITIPLTHEELASMTATTRETVTRTLSRFRREKLIATKGISLTILQPAQLRQLCAC</sequence>
<proteinExistence type="predicted"/>
<evidence type="ECO:0000313" key="6">
    <source>
        <dbReference type="EMBL" id="QEE30259.1"/>
    </source>
</evidence>
<organism evidence="6 7">
    <name type="scientific">Terriglobus albidus</name>
    <dbReference type="NCBI Taxonomy" id="1592106"/>
    <lineage>
        <taxon>Bacteria</taxon>
        <taxon>Pseudomonadati</taxon>
        <taxon>Acidobacteriota</taxon>
        <taxon>Terriglobia</taxon>
        <taxon>Terriglobales</taxon>
        <taxon>Acidobacteriaceae</taxon>
        <taxon>Terriglobus</taxon>
    </lineage>
</organism>
<keyword evidence="7" id="KW-1185">Reference proteome</keyword>
<evidence type="ECO:0000256" key="1">
    <source>
        <dbReference type="ARBA" id="ARBA00023015"/>
    </source>
</evidence>
<dbReference type="Proteomes" id="UP000321820">
    <property type="component" value="Chromosome"/>
</dbReference>
<evidence type="ECO:0000259" key="4">
    <source>
        <dbReference type="PROSITE" id="PS50042"/>
    </source>
</evidence>
<dbReference type="CDD" id="cd00092">
    <property type="entry name" value="HTH_CRP"/>
    <property type="match status" value="1"/>
</dbReference>
<dbReference type="PROSITE" id="PS51063">
    <property type="entry name" value="HTH_CRP_2"/>
    <property type="match status" value="1"/>
</dbReference>
<protein>
    <submittedName>
        <fullName evidence="6">Crp/Fnr family transcriptional regulator</fullName>
    </submittedName>
</protein>
<dbReference type="SUPFAM" id="SSF51206">
    <property type="entry name" value="cAMP-binding domain-like"/>
    <property type="match status" value="1"/>
</dbReference>
<dbReference type="RefSeq" id="WP_147649528.1">
    <property type="nucleotide sequence ID" value="NZ_CP042806.1"/>
</dbReference>
<dbReference type="GO" id="GO:0003700">
    <property type="term" value="F:DNA-binding transcription factor activity"/>
    <property type="evidence" value="ECO:0007669"/>
    <property type="project" value="TreeGrafter"/>
</dbReference>
<dbReference type="InterPro" id="IPR000595">
    <property type="entry name" value="cNMP-bd_dom"/>
</dbReference>
<dbReference type="PANTHER" id="PTHR24567:SF26">
    <property type="entry name" value="REGULATORY PROTEIN YEIL"/>
    <property type="match status" value="1"/>
</dbReference>
<dbReference type="Gene3D" id="1.10.10.10">
    <property type="entry name" value="Winged helix-like DNA-binding domain superfamily/Winged helix DNA-binding domain"/>
    <property type="match status" value="1"/>
</dbReference>
<dbReference type="SMART" id="SM00100">
    <property type="entry name" value="cNMP"/>
    <property type="match status" value="1"/>
</dbReference>
<dbReference type="GO" id="GO:0005829">
    <property type="term" value="C:cytosol"/>
    <property type="evidence" value="ECO:0007669"/>
    <property type="project" value="TreeGrafter"/>
</dbReference>
<dbReference type="PRINTS" id="PR00034">
    <property type="entry name" value="HTHCRP"/>
</dbReference>
<evidence type="ECO:0000313" key="7">
    <source>
        <dbReference type="Proteomes" id="UP000321820"/>
    </source>
</evidence>